<evidence type="ECO:0000313" key="3">
    <source>
        <dbReference type="Proteomes" id="UP000504633"/>
    </source>
</evidence>
<reference evidence="4" key="1">
    <citation type="submission" date="2025-08" db="UniProtKB">
        <authorList>
            <consortium name="RefSeq"/>
        </authorList>
    </citation>
    <scope>IDENTIFICATION</scope>
    <source>
        <strain evidence="4">15085-1641.00</strain>
        <tissue evidence="4">Whole body</tissue>
    </source>
</reference>
<dbReference type="GO" id="GO:0016491">
    <property type="term" value="F:oxidoreductase activity"/>
    <property type="evidence" value="ECO:0007669"/>
    <property type="project" value="UniProtKB-KW"/>
</dbReference>
<dbReference type="OMA" id="WYAFRAM"/>
<evidence type="ECO:0000256" key="1">
    <source>
        <dbReference type="ARBA" id="ARBA00006056"/>
    </source>
</evidence>
<keyword evidence="2" id="KW-0560">Oxidoreductase</keyword>
<dbReference type="Proteomes" id="UP000504633">
    <property type="component" value="Unplaced"/>
</dbReference>
<dbReference type="OrthoDB" id="7881616at2759"/>
<evidence type="ECO:0000256" key="2">
    <source>
        <dbReference type="ARBA" id="ARBA00023002"/>
    </source>
</evidence>
<comment type="similarity">
    <text evidence="1">Belongs to the LDH2/MDH2 oxidoreductase family.</text>
</comment>
<protein>
    <submittedName>
        <fullName evidence="4">Uncharacterized protein LOC111599454</fullName>
    </submittedName>
</protein>
<name>A0A6J1LWI8_DROHY</name>
<dbReference type="KEGG" id="dhe:111599454"/>
<dbReference type="InterPro" id="IPR036111">
    <property type="entry name" value="Mal/L-sulfo/L-lacto_DH-like_sf"/>
</dbReference>
<gene>
    <name evidence="4" type="primary">LOC111599454</name>
</gene>
<sequence length="399" mass="43595">MFSKFGKLLQGETVRLSQCRRFYGQPVLPYDCVQDMTPSSLVIEAEARRFIHDCLRRLNVPFEKLRCVSDIMLAADYRGIHGMGIGRLETYLNDLQYGGVDITAEPEIISQTSVTAQVDGHGAMGVFVGNFCMDLAVEKAIKSGIGFVVAKRSYDIGMASWYAFRAMASGCVGLVLSNSPAMMVAPGCREASIGANCLAFGADGNHSHFMLDMATSVKGMGAVEWANINDERIPVSWAMDESGVPTTFPGVALRANRLNPAGGQNGYCLATMIDLLCGVMSGANYATRLAAMSAEEKKVASSNLGVAMLALDPYVFVPDFGERLDDFKKRIDNSTPVDKSRPVRMAGERERLYMRHVDEMGALSFPNTLLAKFKHIADSLSVQPMQLAFINAKPKYLRF</sequence>
<dbReference type="GeneID" id="111599454"/>
<dbReference type="InterPro" id="IPR043143">
    <property type="entry name" value="Mal/L-sulf/L-lact_DH-like_NADP"/>
</dbReference>
<evidence type="ECO:0000313" key="4">
    <source>
        <dbReference type="RefSeq" id="XP_023170884.2"/>
    </source>
</evidence>
<dbReference type="PANTHER" id="PTHR11091:SF0">
    <property type="entry name" value="MALATE DEHYDROGENASE"/>
    <property type="match status" value="1"/>
</dbReference>
<dbReference type="Pfam" id="PF02615">
    <property type="entry name" value="Ldh_2"/>
    <property type="match status" value="1"/>
</dbReference>
<dbReference type="Gene3D" id="3.30.1370.60">
    <property type="entry name" value="Hypothetical oxidoreductase yiak, domain 2"/>
    <property type="match status" value="1"/>
</dbReference>
<dbReference type="Gene3D" id="1.10.1530.10">
    <property type="match status" value="1"/>
</dbReference>
<proteinExistence type="inferred from homology"/>
<dbReference type="SUPFAM" id="SSF89733">
    <property type="entry name" value="L-sulfolactate dehydrogenase-like"/>
    <property type="match status" value="1"/>
</dbReference>
<dbReference type="RefSeq" id="XP_023170884.2">
    <property type="nucleotide sequence ID" value="XM_023315116.2"/>
</dbReference>
<dbReference type="InterPro" id="IPR043144">
    <property type="entry name" value="Mal/L-sulf/L-lact_DH-like_ah"/>
</dbReference>
<dbReference type="PANTHER" id="PTHR11091">
    <property type="entry name" value="OXIDOREDUCTASE-RELATED"/>
    <property type="match status" value="1"/>
</dbReference>
<dbReference type="InterPro" id="IPR003767">
    <property type="entry name" value="Malate/L-lactate_DH-like"/>
</dbReference>
<dbReference type="AlphaFoldDB" id="A0A6J1LWI8"/>
<accession>A0A6J1LWI8</accession>
<organism evidence="3 4">
    <name type="scientific">Drosophila hydei</name>
    <name type="common">Fruit fly</name>
    <dbReference type="NCBI Taxonomy" id="7224"/>
    <lineage>
        <taxon>Eukaryota</taxon>
        <taxon>Metazoa</taxon>
        <taxon>Ecdysozoa</taxon>
        <taxon>Arthropoda</taxon>
        <taxon>Hexapoda</taxon>
        <taxon>Insecta</taxon>
        <taxon>Pterygota</taxon>
        <taxon>Neoptera</taxon>
        <taxon>Endopterygota</taxon>
        <taxon>Diptera</taxon>
        <taxon>Brachycera</taxon>
        <taxon>Muscomorpha</taxon>
        <taxon>Ephydroidea</taxon>
        <taxon>Drosophilidae</taxon>
        <taxon>Drosophila</taxon>
    </lineage>
</organism>
<keyword evidence="3" id="KW-1185">Reference proteome</keyword>